<evidence type="ECO:0000313" key="2">
    <source>
        <dbReference type="Proteomes" id="UP000712600"/>
    </source>
</evidence>
<evidence type="ECO:0000313" key="1">
    <source>
        <dbReference type="EMBL" id="KAF3599026.1"/>
    </source>
</evidence>
<dbReference type="EMBL" id="QGKX02000004">
    <property type="protein sequence ID" value="KAF3599026.1"/>
    <property type="molecule type" value="Genomic_DNA"/>
</dbReference>
<organism evidence="1 2">
    <name type="scientific">Brassica cretica</name>
    <name type="common">Mustard</name>
    <dbReference type="NCBI Taxonomy" id="69181"/>
    <lineage>
        <taxon>Eukaryota</taxon>
        <taxon>Viridiplantae</taxon>
        <taxon>Streptophyta</taxon>
        <taxon>Embryophyta</taxon>
        <taxon>Tracheophyta</taxon>
        <taxon>Spermatophyta</taxon>
        <taxon>Magnoliopsida</taxon>
        <taxon>eudicotyledons</taxon>
        <taxon>Gunneridae</taxon>
        <taxon>Pentapetalae</taxon>
        <taxon>rosids</taxon>
        <taxon>malvids</taxon>
        <taxon>Brassicales</taxon>
        <taxon>Brassicaceae</taxon>
        <taxon>Brassiceae</taxon>
        <taxon>Brassica</taxon>
    </lineage>
</organism>
<dbReference type="Proteomes" id="UP000712600">
    <property type="component" value="Unassembled WGS sequence"/>
</dbReference>
<sequence>MHVLDHSSSWSDRLFFYVVCWFSSNLSLGGSSPPSFPSVAHLKSKDRRIKVYRAHEYNAQIRYKGVGRVDGELGKATSQLDQLVYEFIQLVFRIDLGASWQLRLLTSREEQSFQSSVSMSSVNGEDEAMTRPIGVKAAKAKAKRGTSHTHTEMEARKLIVCGLSASRIRPPLPQEENMVELSREEYMRNIDYLIRVEESEDDIEPEFRRMLKRMHEEEKKLREKKFKVLKLAIKLEDGQSSKGDGKKRNRKN</sequence>
<name>A0A8S9SBV1_BRACR</name>
<dbReference type="AlphaFoldDB" id="A0A8S9SBV1"/>
<accession>A0A8S9SBV1</accession>
<protein>
    <recommendedName>
        <fullName evidence="3">No apical meristem-associated C-terminal domain-containing protein</fullName>
    </recommendedName>
</protein>
<comment type="caution">
    <text evidence="1">The sequence shown here is derived from an EMBL/GenBank/DDBJ whole genome shotgun (WGS) entry which is preliminary data.</text>
</comment>
<reference evidence="1" key="1">
    <citation type="submission" date="2019-12" db="EMBL/GenBank/DDBJ databases">
        <title>Genome sequencing and annotation of Brassica cretica.</title>
        <authorList>
            <person name="Studholme D.J."/>
            <person name="Sarris P."/>
        </authorList>
    </citation>
    <scope>NUCLEOTIDE SEQUENCE</scope>
    <source>
        <strain evidence="1">PFS-109/04</strain>
        <tissue evidence="1">Leaf</tissue>
    </source>
</reference>
<evidence type="ECO:0008006" key="3">
    <source>
        <dbReference type="Google" id="ProtNLM"/>
    </source>
</evidence>
<gene>
    <name evidence="1" type="ORF">F2Q69_00033752</name>
</gene>
<proteinExistence type="predicted"/>